<dbReference type="Pfam" id="PF12836">
    <property type="entry name" value="HHH_3"/>
    <property type="match status" value="1"/>
</dbReference>
<organism evidence="1 2">
    <name type="scientific">candidate division TA06 bacterium DG_78</name>
    <dbReference type="NCBI Taxonomy" id="1703772"/>
    <lineage>
        <taxon>Bacteria</taxon>
        <taxon>Bacteria division TA06</taxon>
    </lineage>
</organism>
<name>A0A0S7YHS7_UNCT6</name>
<dbReference type="AlphaFoldDB" id="A0A0S7YHS7"/>
<proteinExistence type="predicted"/>
<dbReference type="Gene3D" id="1.10.150.320">
    <property type="entry name" value="Photosystem II 12 kDa extrinsic protein"/>
    <property type="match status" value="1"/>
</dbReference>
<sequence>MILLLCCICLVSDATIFETEEERDFEIIIDDIENLTKNPIDINTAHFEDLAKIPYLLPVHCLKIIEHRPFSTINELVNIPGIDRVIFENIKPFVTIEAKPFSFEKLTTRMRVMTQMPHEQNSEGYYTKSQCILNHYNIFLVTEKDPHESSFFDYYSAGVIINDRNWEFAFGKYNLDLGTGVVLSPIGSFFTTTDFRVMMNERGILPYTSSLENSGFFGAAFSDSFFVKYTVFYSNQKLDGRIDSLGFARSFYESGKHTDSSSLSRKDRINEEIMGYDLRYRFSNLLISNRSYRCVYSPEFVCDDSFAQFYGDKFWISAIGLNYYGDQFVVFSEWARSFNNHSGGLFGFSGFFPYFDFNLAGKYFPLGFCSPKGVEADDNYFGGTLDISHHSKLINLGTTVTFDNMVETDSAKYGLRVNLEKSYGVLNTKFQIRWRFTRETMDLSGARVFLRITPIKAIFFDLRLEEKHVYDSNELDRGIFGAIEAGLLLKNMRLRVRYGLFNTDSYASRIYVYEVDLPGIINNRMLYNDGYYGFIHLGIKPIEIITTTFKYSLVHKDSDTATQIGCQIDVRL</sequence>
<dbReference type="SUPFAM" id="SSF81585">
    <property type="entry name" value="PsbU/PolX domain-like"/>
    <property type="match status" value="1"/>
</dbReference>
<reference evidence="1 2" key="1">
    <citation type="journal article" date="2015" name="Microbiome">
        <title>Genomic resolution of linkages in carbon, nitrogen, and sulfur cycling among widespread estuary sediment bacteria.</title>
        <authorList>
            <person name="Baker B.J."/>
            <person name="Lazar C.S."/>
            <person name="Teske A.P."/>
            <person name="Dick G.J."/>
        </authorList>
    </citation>
    <scope>NUCLEOTIDE SEQUENCE [LARGE SCALE GENOMIC DNA]</scope>
    <source>
        <strain evidence="1">DG_78</strain>
    </source>
</reference>
<evidence type="ECO:0000313" key="2">
    <source>
        <dbReference type="Proteomes" id="UP000051012"/>
    </source>
</evidence>
<dbReference type="Proteomes" id="UP000051012">
    <property type="component" value="Unassembled WGS sequence"/>
</dbReference>
<evidence type="ECO:0000313" key="1">
    <source>
        <dbReference type="EMBL" id="KPJ74244.1"/>
    </source>
</evidence>
<accession>A0A0S7YHS7</accession>
<evidence type="ECO:0008006" key="3">
    <source>
        <dbReference type="Google" id="ProtNLM"/>
    </source>
</evidence>
<comment type="caution">
    <text evidence="1">The sequence shown here is derived from an EMBL/GenBank/DDBJ whole genome shotgun (WGS) entry which is preliminary data.</text>
</comment>
<dbReference type="EMBL" id="LJNI01000010">
    <property type="protein sequence ID" value="KPJ74244.1"/>
    <property type="molecule type" value="Genomic_DNA"/>
</dbReference>
<gene>
    <name evidence="1" type="ORF">AMJ52_01340</name>
</gene>
<protein>
    <recommendedName>
        <fullName evidence="3">Helix-hairpin-helix DNA-binding motif class 1 domain-containing protein</fullName>
    </recommendedName>
</protein>